<accession>A0A2P2K150</accession>
<evidence type="ECO:0000256" key="1">
    <source>
        <dbReference type="SAM" id="Phobius"/>
    </source>
</evidence>
<reference evidence="2" key="1">
    <citation type="submission" date="2018-02" db="EMBL/GenBank/DDBJ databases">
        <title>Rhizophora mucronata_Transcriptome.</title>
        <authorList>
            <person name="Meera S.P."/>
            <person name="Sreeshan A."/>
            <person name="Augustine A."/>
        </authorList>
    </citation>
    <scope>NUCLEOTIDE SEQUENCE</scope>
    <source>
        <tissue evidence="2">Leaf</tissue>
    </source>
</reference>
<dbReference type="GO" id="GO:0004617">
    <property type="term" value="F:phosphoglycerate dehydrogenase activity"/>
    <property type="evidence" value="ECO:0007669"/>
    <property type="project" value="TreeGrafter"/>
</dbReference>
<keyword evidence="1" id="KW-0472">Membrane</keyword>
<dbReference type="PANTHER" id="PTHR42938:SF7">
    <property type="entry name" value="ERYTHRONATE-4-PHOSPHATE DEHYDROGENASE FAMILY PROTEIN"/>
    <property type="match status" value="1"/>
</dbReference>
<feature type="transmembrane region" description="Helical" evidence="1">
    <location>
        <begin position="305"/>
        <end position="328"/>
    </location>
</feature>
<dbReference type="PANTHER" id="PTHR42938">
    <property type="entry name" value="FORMATE DEHYDROGENASE 1"/>
    <property type="match status" value="1"/>
</dbReference>
<evidence type="ECO:0000313" key="2">
    <source>
        <dbReference type="EMBL" id="MBW99453.1"/>
    </source>
</evidence>
<sequence>MDVIEEPCWKDLVQDKINFFTVMQNSYKAHNEGELIPKGSELMDIGHVVLRHACHHASKKSSLPWLDLKVFYVRVSKCEINELTLDYLTVNHTPLHPDALLEVNGVRTSINSDGALTFLRRDRLDKISEEATFVSTDSIRMTGSVKFEVFNKDVLVLSGVLESLNNNGSFGESRTNSQGWSMHCESDITFGSGLLTAKQFMVPHLASPMIEVYVAGSFSGTPIILSKTLQLCSHKKQIRKGMLDSIPEHETSESRENVPCSPPLQLLEYPIHRPENGEYDDLFAGTECLVHEDGELSWFKAGVRVGVGIGLSICLGIGIGVGLLVKTYQGTTSNLRRRLP</sequence>
<dbReference type="EMBL" id="GGEC01018970">
    <property type="protein sequence ID" value="MBW99453.1"/>
    <property type="molecule type" value="Transcribed_RNA"/>
</dbReference>
<protein>
    <submittedName>
        <fullName evidence="2">Uncharacterized protein MANES_17G100900</fullName>
    </submittedName>
</protein>
<name>A0A2P2K150_RHIMU</name>
<proteinExistence type="predicted"/>
<dbReference type="AlphaFoldDB" id="A0A2P2K150"/>
<dbReference type="EMBL" id="GGEC01018969">
    <property type="protein sequence ID" value="MBW99452.1"/>
    <property type="molecule type" value="Transcribed_RNA"/>
</dbReference>
<keyword evidence="1" id="KW-1133">Transmembrane helix</keyword>
<keyword evidence="1" id="KW-0812">Transmembrane</keyword>
<dbReference type="EMBL" id="GGEC01018971">
    <property type="protein sequence ID" value="MBW99454.1"/>
    <property type="molecule type" value="Transcribed_RNA"/>
</dbReference>
<organism evidence="2">
    <name type="scientific">Rhizophora mucronata</name>
    <name type="common">Asiatic mangrove</name>
    <dbReference type="NCBI Taxonomy" id="61149"/>
    <lineage>
        <taxon>Eukaryota</taxon>
        <taxon>Viridiplantae</taxon>
        <taxon>Streptophyta</taxon>
        <taxon>Embryophyta</taxon>
        <taxon>Tracheophyta</taxon>
        <taxon>Spermatophyta</taxon>
        <taxon>Magnoliopsida</taxon>
        <taxon>eudicotyledons</taxon>
        <taxon>Gunneridae</taxon>
        <taxon>Pentapetalae</taxon>
        <taxon>rosids</taxon>
        <taxon>fabids</taxon>
        <taxon>Malpighiales</taxon>
        <taxon>Rhizophoraceae</taxon>
        <taxon>Rhizophora</taxon>
    </lineage>
</organism>